<dbReference type="WBParaSite" id="jg9787">
    <property type="protein sequence ID" value="jg9787"/>
    <property type="gene ID" value="jg9787"/>
</dbReference>
<sequence length="128" mass="14773">MDSTFCTRFGEFLTPMVKALNYQVGPPRNYFYCYAAYLLTEYIAYFTGKAPNKADLSSEVLRWFFAFGIGFSDRKQCLLINHQPGASQEENFSRTVKWIKENWDSATSSFVCTPVQSKQEMKNVLRMG</sequence>
<evidence type="ECO:0000313" key="2">
    <source>
        <dbReference type="WBParaSite" id="jg9787"/>
    </source>
</evidence>
<dbReference type="AlphaFoldDB" id="A0A915ERW3"/>
<protein>
    <submittedName>
        <fullName evidence="2">Uncharacterized protein</fullName>
    </submittedName>
</protein>
<organism evidence="1 2">
    <name type="scientific">Ditylenchus dipsaci</name>
    <dbReference type="NCBI Taxonomy" id="166011"/>
    <lineage>
        <taxon>Eukaryota</taxon>
        <taxon>Metazoa</taxon>
        <taxon>Ecdysozoa</taxon>
        <taxon>Nematoda</taxon>
        <taxon>Chromadorea</taxon>
        <taxon>Rhabditida</taxon>
        <taxon>Tylenchina</taxon>
        <taxon>Tylenchomorpha</taxon>
        <taxon>Sphaerularioidea</taxon>
        <taxon>Anguinidae</taxon>
        <taxon>Anguininae</taxon>
        <taxon>Ditylenchus</taxon>
    </lineage>
</organism>
<accession>A0A915ERW3</accession>
<keyword evidence="1" id="KW-1185">Reference proteome</keyword>
<name>A0A915ERW3_9BILA</name>
<evidence type="ECO:0000313" key="1">
    <source>
        <dbReference type="Proteomes" id="UP000887574"/>
    </source>
</evidence>
<proteinExistence type="predicted"/>
<reference evidence="2" key="1">
    <citation type="submission" date="2022-11" db="UniProtKB">
        <authorList>
            <consortium name="WormBaseParasite"/>
        </authorList>
    </citation>
    <scope>IDENTIFICATION</scope>
</reference>
<dbReference type="Proteomes" id="UP000887574">
    <property type="component" value="Unplaced"/>
</dbReference>